<evidence type="ECO:0000256" key="1">
    <source>
        <dbReference type="ARBA" id="ARBA00002855"/>
    </source>
</evidence>
<dbReference type="InterPro" id="IPR017996">
    <property type="entry name" value="MRJP/yellow-related"/>
</dbReference>
<evidence type="ECO:0000256" key="6">
    <source>
        <dbReference type="ARBA" id="ARBA00022729"/>
    </source>
</evidence>
<keyword evidence="7" id="KW-0325">Glycoprotein</keyword>
<accession>A0A336LD14</accession>
<evidence type="ECO:0000256" key="3">
    <source>
        <dbReference type="ARBA" id="ARBA00009127"/>
    </source>
</evidence>
<organism evidence="9">
    <name type="scientific">Culicoides sonorensis</name>
    <name type="common">Biting midge</name>
    <dbReference type="NCBI Taxonomy" id="179676"/>
    <lineage>
        <taxon>Eukaryota</taxon>
        <taxon>Metazoa</taxon>
        <taxon>Ecdysozoa</taxon>
        <taxon>Arthropoda</taxon>
        <taxon>Hexapoda</taxon>
        <taxon>Insecta</taxon>
        <taxon>Pterygota</taxon>
        <taxon>Neoptera</taxon>
        <taxon>Endopterygota</taxon>
        <taxon>Diptera</taxon>
        <taxon>Nematocera</taxon>
        <taxon>Chironomoidea</taxon>
        <taxon>Ceratopogonidae</taxon>
        <taxon>Ceratopogoninae</taxon>
        <taxon>Culicoides</taxon>
        <taxon>Monoculicoides</taxon>
    </lineage>
</organism>
<sequence>MKTFLLPIIFCVLYQNALAVSQFNEIFSWRQLDWDIPEFMKQSDQYIPQNGLPVGIERWNDKLFVSVPRWRDGIPATLNYIDLSRTPSGQEVPLIPYPSLENNVAGDCDNGLNTVYRIKADNCGRLWVLDVGTVGIGDTTQQLCPYALNIFDLTTNQRIRRYEFRPEDTNANTFIANTLVEVGDTCDDSWAYFSDELGYGLIVYSFEENTSWRFEHGFFFPDPLRGDFNIGGLNFQWADEGIFGTALGPKLRDGTRSVFFSPLASHREFYVSNAILKNSSKTEDSYHDFNYLEERGQDGHTTARVIDEVSGVQLFNLIDQNAVGCWDTRKPYTPANHGVVDQDNETMIFPADVKVDADRNVWMISDRMPNFLLASLDFTDVNFRIFAAKLDDLVANTICDPRVPANSKTTLVPTRYDNSANSLSSGYPTQNFVPSYDQGLVYPTVYSQPKPYYQRDSIKSYWNAKQSTPHYESNYQFNLDDSAGYHQVTQYRPFWGK</sequence>
<evidence type="ECO:0000256" key="4">
    <source>
        <dbReference type="ARBA" id="ARBA00014360"/>
    </source>
</evidence>
<dbReference type="EMBL" id="UFQT01002650">
    <property type="protein sequence ID" value="SSX33852.1"/>
    <property type="molecule type" value="Genomic_DNA"/>
</dbReference>
<comment type="subcellular location">
    <subcellularLocation>
        <location evidence="2">Secreted</location>
    </subcellularLocation>
</comment>
<evidence type="ECO:0000313" key="10">
    <source>
        <dbReference type="EMBL" id="SSX33852.1"/>
    </source>
</evidence>
<dbReference type="InterPro" id="IPR011042">
    <property type="entry name" value="6-blade_b-propeller_TolB-like"/>
</dbReference>
<dbReference type="GO" id="GO:0005576">
    <property type="term" value="C:extracellular region"/>
    <property type="evidence" value="ECO:0007669"/>
    <property type="project" value="UniProtKB-SubCell"/>
</dbReference>
<gene>
    <name evidence="9" type="primary">CSON007045</name>
</gene>
<proteinExistence type="inferred from homology"/>
<evidence type="ECO:0000313" key="9">
    <source>
        <dbReference type="EMBL" id="SSX14445.1"/>
    </source>
</evidence>
<comment type="function">
    <text evidence="1">Controls the pigmentation pattern of the adult cuticle and larval mouth parts.</text>
</comment>
<keyword evidence="5" id="KW-0964">Secreted</keyword>
<dbReference type="VEuPathDB" id="VectorBase:CSON007045"/>
<reference evidence="10" key="2">
    <citation type="submission" date="2018-07" db="EMBL/GenBank/DDBJ databases">
        <authorList>
            <person name="Quirk P.G."/>
            <person name="Krulwich T.A."/>
        </authorList>
    </citation>
    <scope>NUCLEOTIDE SEQUENCE</scope>
</reference>
<evidence type="ECO:0000256" key="7">
    <source>
        <dbReference type="ARBA" id="ARBA00023180"/>
    </source>
</evidence>
<dbReference type="PANTHER" id="PTHR10009">
    <property type="entry name" value="PROTEIN YELLOW-RELATED"/>
    <property type="match status" value="1"/>
</dbReference>
<dbReference type="PANTHER" id="PTHR10009:SF14">
    <property type="entry name" value="PROTEIN YELLOW"/>
    <property type="match status" value="1"/>
</dbReference>
<evidence type="ECO:0000256" key="2">
    <source>
        <dbReference type="ARBA" id="ARBA00004613"/>
    </source>
</evidence>
<reference evidence="9" key="1">
    <citation type="submission" date="2018-04" db="EMBL/GenBank/DDBJ databases">
        <authorList>
            <person name="Go L.Y."/>
            <person name="Mitchell J.A."/>
        </authorList>
    </citation>
    <scope>NUCLEOTIDE SEQUENCE</scope>
    <source>
        <tissue evidence="9">Whole organism</tissue>
    </source>
</reference>
<dbReference type="EMBL" id="UFQS01002650">
    <property type="protein sequence ID" value="SSX14445.1"/>
    <property type="molecule type" value="Genomic_DNA"/>
</dbReference>
<name>A0A336LD14_CULSO</name>
<protein>
    <recommendedName>
        <fullName evidence="4">Protein yellow</fullName>
    </recommendedName>
</protein>
<feature type="chain" id="PRO_5033343090" description="Protein yellow" evidence="8">
    <location>
        <begin position="20"/>
        <end position="497"/>
    </location>
</feature>
<evidence type="ECO:0000256" key="8">
    <source>
        <dbReference type="SAM" id="SignalP"/>
    </source>
</evidence>
<dbReference type="Pfam" id="PF03022">
    <property type="entry name" value="MRJP"/>
    <property type="match status" value="1"/>
</dbReference>
<evidence type="ECO:0000256" key="5">
    <source>
        <dbReference type="ARBA" id="ARBA00022525"/>
    </source>
</evidence>
<keyword evidence="6 8" id="KW-0732">Signal</keyword>
<dbReference type="Gene3D" id="2.120.10.30">
    <property type="entry name" value="TolB, C-terminal domain"/>
    <property type="match status" value="1"/>
</dbReference>
<feature type="signal peptide" evidence="8">
    <location>
        <begin position="1"/>
        <end position="19"/>
    </location>
</feature>
<comment type="similarity">
    <text evidence="3">Belongs to the major royal jelly protein family.</text>
</comment>
<dbReference type="AlphaFoldDB" id="A0A336LD14"/>